<keyword evidence="2" id="KW-0378">Hydrolase</keyword>
<dbReference type="EMBL" id="BDQM01000010">
    <property type="protein sequence ID" value="GAW95974.1"/>
    <property type="molecule type" value="Genomic_DNA"/>
</dbReference>
<accession>A0ABQ0MUH0</accession>
<keyword evidence="3" id="KW-1185">Reference proteome</keyword>
<dbReference type="PANTHER" id="PTHR12277">
    <property type="entry name" value="ALPHA/BETA HYDROLASE DOMAIN-CONTAINING PROTEIN"/>
    <property type="match status" value="1"/>
</dbReference>
<sequence length="260" mass="29116">MLDFGKFLLVLYLITVTFLYFAQRKMLYFPPVNSPTVNSSTLNSPTAQQDEIVFHVNEQTIQAWQLNPETSHALLYFGGNAEDVSANIEPFLQLFPHHTVYLINYRGYGASTGSPSEQALTQDALAIYDQLTSDYQTISVIGRSLGSGVAVNLSAVRAIKKMILVTPFDSILNVAQDIYWMFPLSFLLKDKFESWRKVEDINADSLVIIAEQDEVIAPKYGHNLVTYFATKPEVNVIIGAGHNNIAEFSAYQLALAEFMQ</sequence>
<proteinExistence type="predicted"/>
<evidence type="ECO:0000313" key="3">
    <source>
        <dbReference type="Proteomes" id="UP000197068"/>
    </source>
</evidence>
<gene>
    <name evidence="2" type="ORF">MTCD1_01580</name>
</gene>
<dbReference type="SUPFAM" id="SSF53474">
    <property type="entry name" value="alpha/beta-Hydrolases"/>
    <property type="match status" value="1"/>
</dbReference>
<name>A0ABQ0MUH0_9GAMM</name>
<dbReference type="Proteomes" id="UP000197068">
    <property type="component" value="Unassembled WGS sequence"/>
</dbReference>
<protein>
    <submittedName>
        <fullName evidence="2">Alpha/beta hydrolase</fullName>
    </submittedName>
</protein>
<dbReference type="InterPro" id="IPR029058">
    <property type="entry name" value="AB_hydrolase_fold"/>
</dbReference>
<evidence type="ECO:0000259" key="1">
    <source>
        <dbReference type="Pfam" id="PF00561"/>
    </source>
</evidence>
<organism evidence="2 3">
    <name type="scientific">Colwellia marinimaniae</name>
    <dbReference type="NCBI Taxonomy" id="1513592"/>
    <lineage>
        <taxon>Bacteria</taxon>
        <taxon>Pseudomonadati</taxon>
        <taxon>Pseudomonadota</taxon>
        <taxon>Gammaproteobacteria</taxon>
        <taxon>Alteromonadales</taxon>
        <taxon>Colwelliaceae</taxon>
        <taxon>Colwellia</taxon>
    </lineage>
</organism>
<dbReference type="RefSeq" id="WP_057181472.1">
    <property type="nucleotide sequence ID" value="NZ_BDQM01000010.1"/>
</dbReference>
<dbReference type="GO" id="GO:0016787">
    <property type="term" value="F:hydrolase activity"/>
    <property type="evidence" value="ECO:0007669"/>
    <property type="project" value="UniProtKB-KW"/>
</dbReference>
<comment type="caution">
    <text evidence="2">The sequence shown here is derived from an EMBL/GenBank/DDBJ whole genome shotgun (WGS) entry which is preliminary data.</text>
</comment>
<feature type="domain" description="AB hydrolase-1" evidence="1">
    <location>
        <begin position="77"/>
        <end position="167"/>
    </location>
</feature>
<dbReference type="PANTHER" id="PTHR12277:SF81">
    <property type="entry name" value="PROTEIN ABHD13"/>
    <property type="match status" value="1"/>
</dbReference>
<dbReference type="Gene3D" id="3.40.50.1820">
    <property type="entry name" value="alpha/beta hydrolase"/>
    <property type="match status" value="1"/>
</dbReference>
<reference evidence="2 3" key="1">
    <citation type="submission" date="2017-06" db="EMBL/GenBank/DDBJ databases">
        <title>Whole Genome Sequences of Colwellia marinimaniae MTCD1.</title>
        <authorList>
            <person name="Kusumoto H."/>
            <person name="Inoue M."/>
            <person name="Tanikawa K."/>
            <person name="Maeji H."/>
            <person name="Cameron J.H."/>
            <person name="Bartlett D.H."/>
        </authorList>
    </citation>
    <scope>NUCLEOTIDE SEQUENCE [LARGE SCALE GENOMIC DNA]</scope>
    <source>
        <strain evidence="2 3">MTCD1</strain>
    </source>
</reference>
<evidence type="ECO:0000313" key="2">
    <source>
        <dbReference type="EMBL" id="GAW95974.1"/>
    </source>
</evidence>
<dbReference type="Pfam" id="PF00561">
    <property type="entry name" value="Abhydrolase_1"/>
    <property type="match status" value="1"/>
</dbReference>
<dbReference type="InterPro" id="IPR000073">
    <property type="entry name" value="AB_hydrolase_1"/>
</dbReference>